<dbReference type="AlphaFoldDB" id="A0A1G2F6C4"/>
<comment type="caution">
    <text evidence="2">The sequence shown here is derived from an EMBL/GenBank/DDBJ whole genome shotgun (WGS) entry which is preliminary data.</text>
</comment>
<dbReference type="GO" id="GO:0016757">
    <property type="term" value="F:glycosyltransferase activity"/>
    <property type="evidence" value="ECO:0007669"/>
    <property type="project" value="InterPro"/>
</dbReference>
<dbReference type="PANTHER" id="PTHR45947:SF3">
    <property type="entry name" value="SULFOQUINOVOSYL TRANSFERASE SQD2"/>
    <property type="match status" value="1"/>
</dbReference>
<dbReference type="PANTHER" id="PTHR45947">
    <property type="entry name" value="SULFOQUINOVOSYL TRANSFERASE SQD2"/>
    <property type="match status" value="1"/>
</dbReference>
<dbReference type="Pfam" id="PF00534">
    <property type="entry name" value="Glycos_transf_1"/>
    <property type="match status" value="1"/>
</dbReference>
<dbReference type="CDD" id="cd03801">
    <property type="entry name" value="GT4_PimA-like"/>
    <property type="match status" value="1"/>
</dbReference>
<dbReference type="InterPro" id="IPR001296">
    <property type="entry name" value="Glyco_trans_1"/>
</dbReference>
<dbReference type="InterPro" id="IPR050194">
    <property type="entry name" value="Glycosyltransferase_grp1"/>
</dbReference>
<accession>A0A1G2F6C4</accession>
<dbReference type="SUPFAM" id="SSF53756">
    <property type="entry name" value="UDP-Glycosyltransferase/glycogen phosphorylase"/>
    <property type="match status" value="1"/>
</dbReference>
<proteinExistence type="predicted"/>
<evidence type="ECO:0000313" key="2">
    <source>
        <dbReference type="EMBL" id="OGZ33170.1"/>
    </source>
</evidence>
<evidence type="ECO:0000259" key="1">
    <source>
        <dbReference type="Pfam" id="PF00534"/>
    </source>
</evidence>
<organism evidence="2 3">
    <name type="scientific">Candidatus Portnoybacteria bacterium RBG_13_40_8</name>
    <dbReference type="NCBI Taxonomy" id="1801990"/>
    <lineage>
        <taxon>Bacteria</taxon>
        <taxon>Candidatus Portnoyibacteriota</taxon>
    </lineage>
</organism>
<dbReference type="STRING" id="1801990.A2V69_01420"/>
<gene>
    <name evidence="2" type="ORF">A2V69_01420</name>
</gene>
<name>A0A1G2F6C4_9BACT</name>
<feature type="domain" description="Glycosyl transferase family 1" evidence="1">
    <location>
        <begin position="172"/>
        <end position="335"/>
    </location>
</feature>
<dbReference type="Gene3D" id="3.40.50.2000">
    <property type="entry name" value="Glycogen Phosphorylase B"/>
    <property type="match status" value="2"/>
</dbReference>
<protein>
    <recommendedName>
        <fullName evidence="1">Glycosyl transferase family 1 domain-containing protein</fullName>
    </recommendedName>
</protein>
<sequence>MKICYILPEYNQNTDSHFYHHYERLEKLSDRLDVFLIAEKGSHTKGKILNMKRFYIQKFKFLPFRFLENFFIILRARMLGYKKFYTHISYISAINAAIISRLFGGTSYYWNCAMNWLFKQRTLSGWGYKLSMKLSHYLVTGSEEMKKGYAEHYNLSLNKIKVLPNWINLNRFKVKEQIPKVKNTLLFVHWLSKRKGADMLVPIMNNLKFKIKNLKLMVIGEGPYKNKLIDEIKDNGLEKQINVLGMVPNKEIADYYNRTDVLIMPSMEEGFPRVLLEAMASGIPYVASDVGAVREISPEIAQRFLVKAGDTEMFAHKIENLILDEELYLNFRKDGLEKVKEFSLDNAINKFIEFFV</sequence>
<evidence type="ECO:0000313" key="3">
    <source>
        <dbReference type="Proteomes" id="UP000177810"/>
    </source>
</evidence>
<dbReference type="Proteomes" id="UP000177810">
    <property type="component" value="Unassembled WGS sequence"/>
</dbReference>
<dbReference type="EMBL" id="MHMT01000003">
    <property type="protein sequence ID" value="OGZ33170.1"/>
    <property type="molecule type" value="Genomic_DNA"/>
</dbReference>
<reference evidence="2 3" key="1">
    <citation type="journal article" date="2016" name="Nat. Commun.">
        <title>Thousands of microbial genomes shed light on interconnected biogeochemical processes in an aquifer system.</title>
        <authorList>
            <person name="Anantharaman K."/>
            <person name="Brown C.T."/>
            <person name="Hug L.A."/>
            <person name="Sharon I."/>
            <person name="Castelle C.J."/>
            <person name="Probst A.J."/>
            <person name="Thomas B.C."/>
            <person name="Singh A."/>
            <person name="Wilkins M.J."/>
            <person name="Karaoz U."/>
            <person name="Brodie E.L."/>
            <person name="Williams K.H."/>
            <person name="Hubbard S.S."/>
            <person name="Banfield J.F."/>
        </authorList>
    </citation>
    <scope>NUCLEOTIDE SEQUENCE [LARGE SCALE GENOMIC DNA]</scope>
</reference>